<comment type="subcellular location">
    <subcellularLocation>
        <location evidence="1">Endomembrane system</location>
        <topology evidence="1">Multi-pass membrane protein</topology>
    </subcellularLocation>
</comment>
<keyword evidence="3" id="KW-1133">Transmembrane helix</keyword>
<keyword evidence="3" id="KW-0472">Membrane</keyword>
<organism evidence="5">
    <name type="scientific">Guillardia theta</name>
    <name type="common">Cryptophyte</name>
    <name type="synonym">Cryptomonas phi</name>
    <dbReference type="NCBI Taxonomy" id="55529"/>
    <lineage>
        <taxon>Eukaryota</taxon>
        <taxon>Cryptophyceae</taxon>
        <taxon>Pyrenomonadales</taxon>
        <taxon>Geminigeraceae</taxon>
        <taxon>Guillardia</taxon>
    </lineage>
</organism>
<dbReference type="EMBL" id="HBKN01031638">
    <property type="protein sequence ID" value="CAE2316605.1"/>
    <property type="molecule type" value="Transcribed_RNA"/>
</dbReference>
<evidence type="ECO:0000259" key="4">
    <source>
        <dbReference type="SMART" id="SM00831"/>
    </source>
</evidence>
<dbReference type="PANTHER" id="PTHR24093:SF369">
    <property type="entry name" value="CALCIUM-TRANSPORTING ATPASE"/>
    <property type="match status" value="1"/>
</dbReference>
<name>A0A7S4L6L8_GUITH</name>
<protein>
    <recommendedName>
        <fullName evidence="4">Cation-transporting P-type ATPase N-terminal domain-containing protein</fullName>
    </recommendedName>
</protein>
<dbReference type="GO" id="GO:0005388">
    <property type="term" value="F:P-type calcium transporter activity"/>
    <property type="evidence" value="ECO:0007669"/>
    <property type="project" value="TreeGrafter"/>
</dbReference>
<evidence type="ECO:0000313" key="5">
    <source>
        <dbReference type="EMBL" id="CAE2316605.1"/>
    </source>
</evidence>
<dbReference type="PANTHER" id="PTHR24093">
    <property type="entry name" value="CATION TRANSPORTING ATPASE"/>
    <property type="match status" value="1"/>
</dbReference>
<evidence type="ECO:0000256" key="1">
    <source>
        <dbReference type="ARBA" id="ARBA00004127"/>
    </source>
</evidence>
<feature type="transmembrane region" description="Helical" evidence="3">
    <location>
        <begin position="93"/>
        <end position="111"/>
    </location>
</feature>
<reference evidence="5" key="1">
    <citation type="submission" date="2021-01" db="EMBL/GenBank/DDBJ databases">
        <authorList>
            <person name="Corre E."/>
            <person name="Pelletier E."/>
            <person name="Niang G."/>
            <person name="Scheremetjew M."/>
            <person name="Finn R."/>
            <person name="Kale V."/>
            <person name="Holt S."/>
            <person name="Cochrane G."/>
            <person name="Meng A."/>
            <person name="Brown T."/>
            <person name="Cohen L."/>
        </authorList>
    </citation>
    <scope>NUCLEOTIDE SEQUENCE</scope>
    <source>
        <strain evidence="5">CCMP 2712</strain>
    </source>
</reference>
<dbReference type="InterPro" id="IPR023298">
    <property type="entry name" value="ATPase_P-typ_TM_dom_sf"/>
</dbReference>
<dbReference type="SUPFAM" id="SSF81665">
    <property type="entry name" value="Calcium ATPase, transmembrane domain M"/>
    <property type="match status" value="1"/>
</dbReference>
<evidence type="ECO:0000256" key="2">
    <source>
        <dbReference type="ARBA" id="ARBA00022842"/>
    </source>
</evidence>
<gene>
    <name evidence="5" type="ORF">GTHE00462_LOCUS24600</name>
</gene>
<keyword evidence="2" id="KW-0460">Magnesium</keyword>
<accession>A0A7S4L6L8</accession>
<evidence type="ECO:0000256" key="3">
    <source>
        <dbReference type="SAM" id="Phobius"/>
    </source>
</evidence>
<dbReference type="InterPro" id="IPR004014">
    <property type="entry name" value="ATPase_P-typ_cation-transptr_N"/>
</dbReference>
<dbReference type="GO" id="GO:0005886">
    <property type="term" value="C:plasma membrane"/>
    <property type="evidence" value="ECO:0007669"/>
    <property type="project" value="TreeGrafter"/>
</dbReference>
<dbReference type="AlphaFoldDB" id="A0A7S4L6L8"/>
<sequence>MADFNINSEQLSKFMRICFENPLNSQVEEKVLPALEELGGHEGIVKKLRTDSVNGISSSEVDTRKSFFGSNYVEPDPPDSIFQIAWEALQDPCLIFLCFAAFVSFFFGILFHQG</sequence>
<feature type="domain" description="Cation-transporting P-type ATPase N-terminal" evidence="4">
    <location>
        <begin position="34"/>
        <end position="109"/>
    </location>
</feature>
<keyword evidence="3" id="KW-0812">Transmembrane</keyword>
<dbReference type="GO" id="GO:0012505">
    <property type="term" value="C:endomembrane system"/>
    <property type="evidence" value="ECO:0007669"/>
    <property type="project" value="UniProtKB-SubCell"/>
</dbReference>
<dbReference type="Pfam" id="PF00690">
    <property type="entry name" value="Cation_ATPase_N"/>
    <property type="match status" value="1"/>
</dbReference>
<proteinExistence type="predicted"/>
<dbReference type="SMART" id="SM00831">
    <property type="entry name" value="Cation_ATPase_N"/>
    <property type="match status" value="1"/>
</dbReference>